<organism evidence="2 3">
    <name type="scientific">Shewanella xiamenensis</name>
    <dbReference type="NCBI Taxonomy" id="332186"/>
    <lineage>
        <taxon>Bacteria</taxon>
        <taxon>Pseudomonadati</taxon>
        <taxon>Pseudomonadota</taxon>
        <taxon>Gammaproteobacteria</taxon>
        <taxon>Alteromonadales</taxon>
        <taxon>Shewanellaceae</taxon>
        <taxon>Shewanella</taxon>
    </lineage>
</organism>
<evidence type="ECO:0000313" key="2">
    <source>
        <dbReference type="EMBL" id="MDI5832584.1"/>
    </source>
</evidence>
<evidence type="ECO:0000313" key="3">
    <source>
        <dbReference type="Proteomes" id="UP001159075"/>
    </source>
</evidence>
<evidence type="ECO:0000256" key="1">
    <source>
        <dbReference type="SAM" id="Phobius"/>
    </source>
</evidence>
<reference evidence="2 3" key="1">
    <citation type="submission" date="2022-09" db="EMBL/GenBank/DDBJ databases">
        <title>The outer-membrane cytochrome OmcA is essential for infection of Shewanella oneidensis by a zebrafish-associated bacteriophage.</title>
        <authorList>
            <person name="Grenfell A.W."/>
            <person name="Intile P."/>
            <person name="Mcfarlane J."/>
            <person name="Leung D."/>
            <person name="Abdalla K."/>
            <person name="Wold M."/>
            <person name="Kees E."/>
            <person name="Gralnick J."/>
        </authorList>
    </citation>
    <scope>NUCLEOTIDE SEQUENCE [LARGE SCALE GENOMIC DNA]</scope>
    <source>
        <strain evidence="2 3">NF-5</strain>
    </source>
</reference>
<feature type="transmembrane region" description="Helical" evidence="1">
    <location>
        <begin position="90"/>
        <end position="112"/>
    </location>
</feature>
<feature type="transmembrane region" description="Helical" evidence="1">
    <location>
        <begin position="12"/>
        <end position="29"/>
    </location>
</feature>
<keyword evidence="1" id="KW-0472">Membrane</keyword>
<protein>
    <submittedName>
        <fullName evidence="2">Uncharacterized protein</fullName>
    </submittedName>
</protein>
<proteinExistence type="predicted"/>
<keyword evidence="3" id="KW-1185">Reference proteome</keyword>
<gene>
    <name evidence="2" type="ORF">ODY93_13475</name>
</gene>
<name>A0ABT6UDN6_9GAMM</name>
<dbReference type="Proteomes" id="UP001159075">
    <property type="component" value="Unassembled WGS sequence"/>
</dbReference>
<accession>A0ABT6UDN6</accession>
<dbReference type="EMBL" id="JAOTLW010000013">
    <property type="protein sequence ID" value="MDI5832584.1"/>
    <property type="molecule type" value="Genomic_DNA"/>
</dbReference>
<keyword evidence="1" id="KW-1133">Transmembrane helix</keyword>
<keyword evidence="1" id="KW-0812">Transmembrane</keyword>
<dbReference type="RefSeq" id="WP_282679554.1">
    <property type="nucleotide sequence ID" value="NZ_CP106875.1"/>
</dbReference>
<sequence>MSLLVSYNRMANYSCCIIVILLGLNFTLYRADEFAPDYYFQYIPLVFSLAVVVLTASIKRLDMNYLYYGCPLLFLALFPQEASAEGLETVLGVDLSILLCAVPAIVTFAMYLESKLASKSTIPTSARD</sequence>
<feature type="transmembrane region" description="Helical" evidence="1">
    <location>
        <begin position="65"/>
        <end position="84"/>
    </location>
</feature>
<comment type="caution">
    <text evidence="2">The sequence shown here is derived from an EMBL/GenBank/DDBJ whole genome shotgun (WGS) entry which is preliminary data.</text>
</comment>
<feature type="transmembrane region" description="Helical" evidence="1">
    <location>
        <begin position="41"/>
        <end position="58"/>
    </location>
</feature>